<reference evidence="1 2" key="1">
    <citation type="submission" date="2008-07" db="EMBL/GenBank/DDBJ databases">
        <authorList>
            <person name="Tandeau de Marsac N."/>
            <person name="Ferriera S."/>
            <person name="Johnson J."/>
            <person name="Kravitz S."/>
            <person name="Beeson K."/>
            <person name="Sutton G."/>
            <person name="Rogers Y.-H."/>
            <person name="Friedman R."/>
            <person name="Frazier M."/>
            <person name="Venter J.C."/>
        </authorList>
    </citation>
    <scope>NUCLEOTIDE SEQUENCE [LARGE SCALE GENOMIC DNA]</scope>
    <source>
        <strain evidence="1 2">PCC 7420</strain>
    </source>
</reference>
<accession>B4VIX2</accession>
<dbReference type="RefSeq" id="WP_006098729.1">
    <property type="nucleotide sequence ID" value="NZ_DS989842.1"/>
</dbReference>
<dbReference type="Proteomes" id="UP000003835">
    <property type="component" value="Unassembled WGS sequence"/>
</dbReference>
<keyword evidence="2" id="KW-1185">Reference proteome</keyword>
<dbReference type="eggNOG" id="ENOG5030I95">
    <property type="taxonomic scope" value="Bacteria"/>
</dbReference>
<gene>
    <name evidence="1" type="ORF">MC7420_8034</name>
</gene>
<protein>
    <submittedName>
        <fullName evidence="1">Uncharacterized protein</fullName>
    </submittedName>
</protein>
<name>B4VIX2_9CYAN</name>
<dbReference type="STRING" id="118168.MC7420_8034"/>
<dbReference type="HOGENOM" id="CLU_935984_0_0_3"/>
<sequence length="297" mass="32649">MAAEARAVRFQIGNIEVSGYQLTSAQDQRLLFTHRQIAEVVGKSKGTAQKFCKSNENELPETVRTVVPDKPRPIALSSWDAAVAFWQYQADAGNETATALVEAARSTSPESLPIEPASEIESVETSYPKDIEGAIAQLPQTDEFPLDNELQQLDQGLRLIAKWLEEAGLDQRAIASWKLNVLSQRFPVLASAANQAQQLLVTHSVEEASGMIASQVAEKVSEQLGRNVKAAQVNAALHELGIQEWTKPGSRERRLTEKGKAYGRAMLATSKTNAWSGAQLRWFDNVVPLLCEFFESS</sequence>
<dbReference type="AlphaFoldDB" id="B4VIX2"/>
<dbReference type="OrthoDB" id="9812611at2"/>
<proteinExistence type="predicted"/>
<dbReference type="EMBL" id="DS989842">
    <property type="protein sequence ID" value="EDX78296.1"/>
    <property type="molecule type" value="Genomic_DNA"/>
</dbReference>
<evidence type="ECO:0000313" key="2">
    <source>
        <dbReference type="Proteomes" id="UP000003835"/>
    </source>
</evidence>
<evidence type="ECO:0000313" key="1">
    <source>
        <dbReference type="EMBL" id="EDX78296.1"/>
    </source>
</evidence>
<organism evidence="1 2">
    <name type="scientific">Coleofasciculus chthonoplastes PCC 7420</name>
    <dbReference type="NCBI Taxonomy" id="118168"/>
    <lineage>
        <taxon>Bacteria</taxon>
        <taxon>Bacillati</taxon>
        <taxon>Cyanobacteriota</taxon>
        <taxon>Cyanophyceae</taxon>
        <taxon>Coleofasciculales</taxon>
        <taxon>Coleofasciculaceae</taxon>
        <taxon>Coleofasciculus</taxon>
    </lineage>
</organism>